<dbReference type="AlphaFoldDB" id="A0A074ZM21"/>
<keyword evidence="1" id="KW-0812">Transmembrane</keyword>
<dbReference type="GO" id="GO:2000640">
    <property type="term" value="P:positive regulation of SREBP signaling pathway"/>
    <property type="evidence" value="ECO:0007669"/>
    <property type="project" value="InterPro"/>
</dbReference>
<evidence type="ECO:0000256" key="1">
    <source>
        <dbReference type="SAM" id="Phobius"/>
    </source>
</evidence>
<proteinExistence type="predicted"/>
<dbReference type="OrthoDB" id="70142at2759"/>
<dbReference type="PANTHER" id="PTHR47027">
    <property type="entry name" value="REVERSE TRANSCRIPTASE DOMAIN-CONTAINING PROTEIN"/>
    <property type="match status" value="1"/>
</dbReference>
<dbReference type="RefSeq" id="XP_009167838.1">
    <property type="nucleotide sequence ID" value="XM_009169574.1"/>
</dbReference>
<dbReference type="Proteomes" id="UP000054324">
    <property type="component" value="Unassembled WGS sequence"/>
</dbReference>
<accession>A0A074ZM21</accession>
<keyword evidence="1" id="KW-1133">Transmembrane helix</keyword>
<feature type="non-terminal residue" evidence="2">
    <location>
        <position position="482"/>
    </location>
</feature>
<dbReference type="KEGG" id="ovi:T265_13581"/>
<keyword evidence="1" id="KW-0472">Membrane</keyword>
<dbReference type="Pfam" id="PF10218">
    <property type="entry name" value="SPRING1"/>
    <property type="match status" value="1"/>
</dbReference>
<dbReference type="InterPro" id="IPR019352">
    <property type="entry name" value="SPRING1"/>
</dbReference>
<dbReference type="EMBL" id="KL596699">
    <property type="protein sequence ID" value="KER28428.1"/>
    <property type="molecule type" value="Genomic_DNA"/>
</dbReference>
<reference evidence="2 3" key="1">
    <citation type="submission" date="2013-11" db="EMBL/GenBank/DDBJ databases">
        <title>Opisthorchis viverrini - life in the bile duct.</title>
        <authorList>
            <person name="Young N.D."/>
            <person name="Nagarajan N."/>
            <person name="Lin S.J."/>
            <person name="Korhonen P.K."/>
            <person name="Jex A.R."/>
            <person name="Hall R.S."/>
            <person name="Safavi-Hemami H."/>
            <person name="Kaewkong W."/>
            <person name="Bertrand D."/>
            <person name="Gao S."/>
            <person name="Seet Q."/>
            <person name="Wongkham S."/>
            <person name="Teh B.T."/>
            <person name="Wongkham C."/>
            <person name="Intapan P.M."/>
            <person name="Maleewong W."/>
            <person name="Yang X."/>
            <person name="Hu M."/>
            <person name="Wang Z."/>
            <person name="Hofmann A."/>
            <person name="Sternberg P.W."/>
            <person name="Tan P."/>
            <person name="Wang J."/>
            <person name="Gasser R.B."/>
        </authorList>
    </citation>
    <scope>NUCLEOTIDE SEQUENCE [LARGE SCALE GENOMIC DNA]</scope>
</reference>
<evidence type="ECO:0000313" key="2">
    <source>
        <dbReference type="EMBL" id="KER28428.1"/>
    </source>
</evidence>
<organism evidence="2 3">
    <name type="scientific">Opisthorchis viverrini</name>
    <name type="common">Southeast Asian liver fluke</name>
    <dbReference type="NCBI Taxonomy" id="6198"/>
    <lineage>
        <taxon>Eukaryota</taxon>
        <taxon>Metazoa</taxon>
        <taxon>Spiralia</taxon>
        <taxon>Lophotrochozoa</taxon>
        <taxon>Platyhelminthes</taxon>
        <taxon>Trematoda</taxon>
        <taxon>Digenea</taxon>
        <taxon>Opisthorchiida</taxon>
        <taxon>Opisthorchiata</taxon>
        <taxon>Opisthorchiidae</taxon>
        <taxon>Opisthorchis</taxon>
    </lineage>
</organism>
<feature type="transmembrane region" description="Helical" evidence="1">
    <location>
        <begin position="51"/>
        <end position="71"/>
    </location>
</feature>
<sequence length="482" mass="55068">MRMSAIEADDFYRRRFLPGGLPVDRTTTNWSGVHYQFLHLHLMLGVRRTRIVFLLTFVIGCLLWIVFYLHVPQIQSGANLNETPFRLPDWLNNTNALTTNKGFCSSTRQSASSYVVDDTGSYCPRTVLLNSGCCPTPVASDHADTAVIVRRFVCDSCNQARENCCQIYEHCVSCCMNRQHVQLWREALLQAFELPAQRHLLLADGLFQYCQAKCRTSSQVCVLMFEEEEKAQVFLDELTKVIPSFGMHFAPTKCKVMLVDVQSLNTPLTIQGEVLEVVERFTYLGSCISSDCSVTDEVNARICKARAAFANLRHLWRQNGLSLNLKGRVYQATVRAVLLYGCETWPIRAADLRRLQVFDNRCLRTIARVGWCQRIRNEAVRKRVFGCVTGTSIEECVQHQKLRWLGHVLRMPNHRLPKRVLFSMPDSEWRKQRGGQPLTWQRSMKEMTKRLGAVGATRLPGCGPRDPHCAWLETLQDMAGTR</sequence>
<dbReference type="CTD" id="20327748"/>
<protein>
    <submittedName>
        <fullName evidence="2">Uncharacterized protein</fullName>
    </submittedName>
</protein>
<gene>
    <name evidence="2" type="ORF">T265_13581</name>
</gene>
<name>A0A074ZM21_OPIVI</name>
<evidence type="ECO:0000313" key="3">
    <source>
        <dbReference type="Proteomes" id="UP000054324"/>
    </source>
</evidence>
<keyword evidence="3" id="KW-1185">Reference proteome</keyword>
<dbReference type="GeneID" id="20327748"/>
<dbReference type="PANTHER" id="PTHR47027:SF20">
    <property type="entry name" value="REVERSE TRANSCRIPTASE-LIKE PROTEIN WITH RNA-DIRECTED DNA POLYMERASE DOMAIN"/>
    <property type="match status" value="1"/>
</dbReference>